<dbReference type="SMART" id="SM00363">
    <property type="entry name" value="S4"/>
    <property type="match status" value="1"/>
</dbReference>
<dbReference type="Gene3D" id="3.10.290.10">
    <property type="entry name" value="RNA-binding S4 domain"/>
    <property type="match status" value="1"/>
</dbReference>
<dbReference type="SUPFAM" id="SSF55174">
    <property type="entry name" value="Alpha-L RNA-binding motif"/>
    <property type="match status" value="1"/>
</dbReference>
<evidence type="ECO:0000313" key="5">
    <source>
        <dbReference type="Proteomes" id="UP001500841"/>
    </source>
</evidence>
<evidence type="ECO:0000259" key="3">
    <source>
        <dbReference type="SMART" id="SM00363"/>
    </source>
</evidence>
<organism evidence="4 5">
    <name type="scientific">Mucilaginibacter panaciglaebae</name>
    <dbReference type="NCBI Taxonomy" id="502331"/>
    <lineage>
        <taxon>Bacteria</taxon>
        <taxon>Pseudomonadati</taxon>
        <taxon>Bacteroidota</taxon>
        <taxon>Sphingobacteriia</taxon>
        <taxon>Sphingobacteriales</taxon>
        <taxon>Sphingobacteriaceae</taxon>
        <taxon>Mucilaginibacter</taxon>
    </lineage>
</organism>
<evidence type="ECO:0000313" key="4">
    <source>
        <dbReference type="EMBL" id="GAA4097007.1"/>
    </source>
</evidence>
<gene>
    <name evidence="4" type="ORF">GCM10022392_20570</name>
</gene>
<name>A0ABP7WU82_9SPHI</name>
<dbReference type="CDD" id="cd00165">
    <property type="entry name" value="S4"/>
    <property type="match status" value="1"/>
</dbReference>
<proteinExistence type="predicted"/>
<feature type="region of interest" description="Disordered" evidence="2">
    <location>
        <begin position="121"/>
        <end position="156"/>
    </location>
</feature>
<sequence>MVLSESSYNLKASFLNLKSAIMAEKEKLRIDKYLWSIRLFKTRTLAADACKAGRVKLDGNNIKPSHEVKLGEVYQVSKGPDKKTIRVTGLLESRTDAKTAVAFYEDITPVEQTPGFKSMFHAPILKRDRGTGRPTKRDRREIDDLKGDYFEKEDSE</sequence>
<dbReference type="InterPro" id="IPR036986">
    <property type="entry name" value="S4_RNA-bd_sf"/>
</dbReference>
<reference evidence="5" key="1">
    <citation type="journal article" date="2019" name="Int. J. Syst. Evol. Microbiol.">
        <title>The Global Catalogue of Microorganisms (GCM) 10K type strain sequencing project: providing services to taxonomists for standard genome sequencing and annotation.</title>
        <authorList>
            <consortium name="The Broad Institute Genomics Platform"/>
            <consortium name="The Broad Institute Genome Sequencing Center for Infectious Disease"/>
            <person name="Wu L."/>
            <person name="Ma J."/>
        </authorList>
    </citation>
    <scope>NUCLEOTIDE SEQUENCE [LARGE SCALE GENOMIC DNA]</scope>
    <source>
        <strain evidence="5">JCM 17085</strain>
    </source>
</reference>
<evidence type="ECO:0000256" key="2">
    <source>
        <dbReference type="SAM" id="MobiDB-lite"/>
    </source>
</evidence>
<dbReference type="Pfam" id="PF01479">
    <property type="entry name" value="S4"/>
    <property type="match status" value="1"/>
</dbReference>
<comment type="caution">
    <text evidence="4">The sequence shown here is derived from an EMBL/GenBank/DDBJ whole genome shotgun (WGS) entry which is preliminary data.</text>
</comment>
<feature type="domain" description="RNA-binding S4" evidence="3">
    <location>
        <begin position="28"/>
        <end position="85"/>
    </location>
</feature>
<dbReference type="InterPro" id="IPR002942">
    <property type="entry name" value="S4_RNA-bd"/>
</dbReference>
<feature type="compositionally biased region" description="Basic and acidic residues" evidence="2">
    <location>
        <begin position="138"/>
        <end position="156"/>
    </location>
</feature>
<keyword evidence="5" id="KW-1185">Reference proteome</keyword>
<dbReference type="PROSITE" id="PS50889">
    <property type="entry name" value="S4"/>
    <property type="match status" value="1"/>
</dbReference>
<dbReference type="EMBL" id="BAABCV010000006">
    <property type="protein sequence ID" value="GAA4097007.1"/>
    <property type="molecule type" value="Genomic_DNA"/>
</dbReference>
<evidence type="ECO:0000256" key="1">
    <source>
        <dbReference type="PROSITE-ProRule" id="PRU00182"/>
    </source>
</evidence>
<dbReference type="Proteomes" id="UP001500841">
    <property type="component" value="Unassembled WGS sequence"/>
</dbReference>
<protein>
    <submittedName>
        <fullName evidence="4">RNA-binding S4 domain-containing protein</fullName>
    </submittedName>
</protein>
<keyword evidence="1" id="KW-0694">RNA-binding</keyword>
<accession>A0ABP7WU82</accession>